<name>A0A0Q4B4V8_9BACT</name>
<dbReference type="PANTHER" id="PTHR43531">
    <property type="entry name" value="PROTEIN ICFG"/>
    <property type="match status" value="1"/>
</dbReference>
<keyword evidence="4" id="KW-1133">Transmembrane helix</keyword>
<dbReference type="Proteomes" id="UP000054172">
    <property type="component" value="Unassembled WGS sequence"/>
</dbReference>
<dbReference type="SUPFAM" id="SSF58104">
    <property type="entry name" value="Methyl-accepting chemotaxis protein (MCP) signaling domain"/>
    <property type="match status" value="1"/>
</dbReference>
<dbReference type="Gene3D" id="1.10.287.950">
    <property type="entry name" value="Methyl-accepting chemotaxis protein"/>
    <property type="match status" value="1"/>
</dbReference>
<evidence type="ECO:0000256" key="3">
    <source>
        <dbReference type="PROSITE-ProRule" id="PRU00284"/>
    </source>
</evidence>
<feature type="transmembrane region" description="Helical" evidence="4">
    <location>
        <begin position="61"/>
        <end position="82"/>
    </location>
</feature>
<evidence type="ECO:0000259" key="5">
    <source>
        <dbReference type="PROSITE" id="PS50111"/>
    </source>
</evidence>
<keyword evidence="3" id="KW-0807">Transducer</keyword>
<dbReference type="GO" id="GO:0004888">
    <property type="term" value="F:transmembrane signaling receptor activity"/>
    <property type="evidence" value="ECO:0007669"/>
    <property type="project" value="InterPro"/>
</dbReference>
<evidence type="ECO:0000256" key="4">
    <source>
        <dbReference type="SAM" id="Phobius"/>
    </source>
</evidence>
<dbReference type="PANTHER" id="PTHR43531:SF11">
    <property type="entry name" value="METHYL-ACCEPTING CHEMOTAXIS PROTEIN 3"/>
    <property type="match status" value="1"/>
</dbReference>
<dbReference type="Pfam" id="PF00015">
    <property type="entry name" value="MCPsignal"/>
    <property type="match status" value="1"/>
</dbReference>
<feature type="domain" description="Methyl-accepting transducer" evidence="5">
    <location>
        <begin position="143"/>
        <end position="365"/>
    </location>
</feature>
<dbReference type="GO" id="GO:0007165">
    <property type="term" value="P:signal transduction"/>
    <property type="evidence" value="ECO:0007669"/>
    <property type="project" value="UniProtKB-KW"/>
</dbReference>
<proteinExistence type="inferred from homology"/>
<dbReference type="STRING" id="1702214.AL399_04875"/>
<keyword evidence="1" id="KW-0145">Chemotaxis</keyword>
<reference evidence="6" key="1">
    <citation type="submission" date="2015-08" db="EMBL/GenBank/DDBJ databases">
        <title>Candidatus Bacteriodes Periocalifornicus.</title>
        <authorList>
            <person name="McLean J.S."/>
            <person name="Kelley S."/>
        </authorList>
    </citation>
    <scope>NUCLEOTIDE SEQUENCE [LARGE SCALE GENOMIC DNA]</scope>
    <source>
        <strain evidence="6">12B</strain>
    </source>
</reference>
<keyword evidence="4" id="KW-0812">Transmembrane</keyword>
<dbReference type="InterPro" id="IPR051310">
    <property type="entry name" value="MCP_chemotaxis"/>
</dbReference>
<dbReference type="PATRIC" id="fig|1702214.3.peg.1982"/>
<comment type="similarity">
    <text evidence="2">Belongs to the methyl-accepting chemotaxis (MCP) protein family.</text>
</comment>
<organism evidence="6 7">
    <name type="scientific">Candidatus [Bacteroides] periocalifornicus</name>
    <dbReference type="NCBI Taxonomy" id="1702214"/>
    <lineage>
        <taxon>Bacteria</taxon>
        <taxon>Pseudomonadati</taxon>
        <taxon>Bacteroidota</taxon>
    </lineage>
</organism>
<dbReference type="PRINTS" id="PR00260">
    <property type="entry name" value="CHEMTRNSDUCR"/>
</dbReference>
<dbReference type="SMART" id="SM00283">
    <property type="entry name" value="MA"/>
    <property type="match status" value="1"/>
</dbReference>
<dbReference type="PROSITE" id="PS50111">
    <property type="entry name" value="CHEMOTAXIS_TRANSDUC_2"/>
    <property type="match status" value="1"/>
</dbReference>
<dbReference type="GO" id="GO:0006935">
    <property type="term" value="P:chemotaxis"/>
    <property type="evidence" value="ECO:0007669"/>
    <property type="project" value="UniProtKB-KW"/>
</dbReference>
<dbReference type="InterPro" id="IPR004090">
    <property type="entry name" value="Chemotax_Me-accpt_rcpt"/>
</dbReference>
<protein>
    <recommendedName>
        <fullName evidence="5">Methyl-accepting transducer domain-containing protein</fullName>
    </recommendedName>
</protein>
<evidence type="ECO:0000313" key="6">
    <source>
        <dbReference type="EMBL" id="KQM08914.1"/>
    </source>
</evidence>
<keyword evidence="7" id="KW-1185">Reference proteome</keyword>
<evidence type="ECO:0000313" key="7">
    <source>
        <dbReference type="Proteomes" id="UP000054172"/>
    </source>
</evidence>
<feature type="transmembrane region" description="Helical" evidence="4">
    <location>
        <begin position="30"/>
        <end position="49"/>
    </location>
</feature>
<accession>A0A0Q4B4V8</accession>
<feature type="transmembrane region" description="Helical" evidence="4">
    <location>
        <begin position="6"/>
        <end position="25"/>
    </location>
</feature>
<dbReference type="GO" id="GO:0005886">
    <property type="term" value="C:plasma membrane"/>
    <property type="evidence" value="ECO:0007669"/>
    <property type="project" value="TreeGrafter"/>
</dbReference>
<sequence>MGSIFTLVIGVAACFIVGYFVLTIFFKRSVFLQVGVLWAITLLWVITMLNMRFNYFPDSKAFYLFTLISNIVVCVAAFMLAAKRVVRPLSAMIARVEELEAGKLVVERSEVYDRVKALDPARANDLQRLERAMVNLQEKMRTVMTTLDQVVNDLYTSGGQVMQSSDQITEQVNVSASSVEEISAAMEQMVASMDSNTHDAKQAQSISTEVFNAITKVANSSTSSLKAMQQISERISLVNAIADQTNILALNAAVEAARAGEHGRGFAVVATEVRKLAATSRTAADEMVSYMRTSEKLTTESGSLLASFIAELNEFTDLVVRIGTAVREETEGVGQVNTSIQELNQAASQNAENLQRLSEGMKVVYAAAAHLKELMAFFTLQ</sequence>
<evidence type="ECO:0000256" key="2">
    <source>
        <dbReference type="ARBA" id="ARBA00029447"/>
    </source>
</evidence>
<keyword evidence="4" id="KW-0472">Membrane</keyword>
<dbReference type="AlphaFoldDB" id="A0A0Q4B4V8"/>
<dbReference type="EMBL" id="LIIK01000018">
    <property type="protein sequence ID" value="KQM08914.1"/>
    <property type="molecule type" value="Genomic_DNA"/>
</dbReference>
<comment type="caution">
    <text evidence="6">The sequence shown here is derived from an EMBL/GenBank/DDBJ whole genome shotgun (WGS) entry which is preliminary data.</text>
</comment>
<evidence type="ECO:0000256" key="1">
    <source>
        <dbReference type="ARBA" id="ARBA00022500"/>
    </source>
</evidence>
<dbReference type="InterPro" id="IPR004089">
    <property type="entry name" value="MCPsignal_dom"/>
</dbReference>
<gene>
    <name evidence="6" type="ORF">AL399_04875</name>
</gene>